<dbReference type="GO" id="GO:0016757">
    <property type="term" value="F:glycosyltransferase activity"/>
    <property type="evidence" value="ECO:0007669"/>
    <property type="project" value="InterPro"/>
</dbReference>
<accession>A0A5B8W996</accession>
<dbReference type="Proteomes" id="UP000321362">
    <property type="component" value="Chromosome"/>
</dbReference>
<gene>
    <name evidence="2" type="ORF">FSB76_27275</name>
</gene>
<dbReference type="EMBL" id="CP042437">
    <property type="protein sequence ID" value="QEC79472.1"/>
    <property type="molecule type" value="Genomic_DNA"/>
</dbReference>
<dbReference type="PANTHER" id="PTHR12526:SF630">
    <property type="entry name" value="GLYCOSYLTRANSFERASE"/>
    <property type="match status" value="1"/>
</dbReference>
<dbReference type="OrthoDB" id="9792269at2"/>
<evidence type="ECO:0000313" key="3">
    <source>
        <dbReference type="Proteomes" id="UP000321362"/>
    </source>
</evidence>
<reference evidence="2 3" key="1">
    <citation type="journal article" date="2013" name="J. Microbiol.">
        <title>Mucilaginibacter ginsenosidivorax sp. nov., with ginsenoside converting activity isolated from sediment.</title>
        <authorList>
            <person name="Kim J.K."/>
            <person name="Choi T.E."/>
            <person name="Liu Q.M."/>
            <person name="Park H.Y."/>
            <person name="Yi T.H."/>
            <person name="Yoon M.H."/>
            <person name="Kim S.C."/>
            <person name="Im W.T."/>
        </authorList>
    </citation>
    <scope>NUCLEOTIDE SEQUENCE [LARGE SCALE GENOMIC DNA]</scope>
    <source>
        <strain evidence="2 3">KHI28</strain>
    </source>
</reference>
<keyword evidence="3" id="KW-1185">Reference proteome</keyword>
<evidence type="ECO:0000313" key="2">
    <source>
        <dbReference type="EMBL" id="QEC79472.1"/>
    </source>
</evidence>
<dbReference type="SUPFAM" id="SSF53756">
    <property type="entry name" value="UDP-Glycosyltransferase/glycogen phosphorylase"/>
    <property type="match status" value="1"/>
</dbReference>
<name>A0A5B8W996_9SPHI</name>
<dbReference type="RefSeq" id="WP_147059102.1">
    <property type="nucleotide sequence ID" value="NZ_CP042437.1"/>
</dbReference>
<evidence type="ECO:0000259" key="1">
    <source>
        <dbReference type="Pfam" id="PF00534"/>
    </source>
</evidence>
<protein>
    <submittedName>
        <fullName evidence="2">Glycosyltransferase family 4 protein</fullName>
    </submittedName>
</protein>
<proteinExistence type="predicted"/>
<dbReference type="InterPro" id="IPR001296">
    <property type="entry name" value="Glyco_trans_1"/>
</dbReference>
<dbReference type="PANTHER" id="PTHR12526">
    <property type="entry name" value="GLYCOSYLTRANSFERASE"/>
    <property type="match status" value="1"/>
</dbReference>
<organism evidence="2 3">
    <name type="scientific">Mucilaginibacter ginsenosidivorax</name>
    <dbReference type="NCBI Taxonomy" id="862126"/>
    <lineage>
        <taxon>Bacteria</taxon>
        <taxon>Pseudomonadati</taxon>
        <taxon>Bacteroidota</taxon>
        <taxon>Sphingobacteriia</taxon>
        <taxon>Sphingobacteriales</taxon>
        <taxon>Sphingobacteriaceae</taxon>
        <taxon>Mucilaginibacter</taxon>
    </lineage>
</organism>
<dbReference type="Pfam" id="PF00534">
    <property type="entry name" value="Glycos_transf_1"/>
    <property type="match status" value="1"/>
</dbReference>
<dbReference type="KEGG" id="mgk:FSB76_27275"/>
<dbReference type="AlphaFoldDB" id="A0A5B8W996"/>
<sequence>MALEILSTTSDLNEYGGAQKVLLDLHNGIKHKYNCKILGFIEFEKLHPKYGIRQAEYVKFANPFYLNNKILLVHARNIMALIMVIKRMFFLNTRIVYIAHNVYNTHKHFSFFPCDIVSISKKVTHNLLNYFNLKNRKITLIYNGVKDQGDANPVVTFKKQQTIRILYSARVIDVKRQLLIVNQLKGKLHPDIQIVFAGKGPDYDQLVEKCSDATNFKALGFVEHVDELVKQVDFLMLFSTQEGLPISLIEGIMHGKPLLVNDVGGNLEIGVPNFNGIELTDDWNELADKINSIVDLSVENYQLMSQNSRKHYEAMFTYNVMIDNYIKLIDSL</sequence>
<dbReference type="CDD" id="cd03801">
    <property type="entry name" value="GT4_PimA-like"/>
    <property type="match status" value="1"/>
</dbReference>
<feature type="domain" description="Glycosyl transferase family 1" evidence="1">
    <location>
        <begin position="157"/>
        <end position="310"/>
    </location>
</feature>
<dbReference type="Gene3D" id="3.40.50.2000">
    <property type="entry name" value="Glycogen Phosphorylase B"/>
    <property type="match status" value="2"/>
</dbReference>
<keyword evidence="2" id="KW-0808">Transferase</keyword>